<dbReference type="InterPro" id="IPR033116">
    <property type="entry name" value="TRYPSIN_SER"/>
</dbReference>
<dbReference type="PROSITE" id="PS00135">
    <property type="entry name" value="TRYPSIN_SER"/>
    <property type="match status" value="1"/>
</dbReference>
<dbReference type="SUPFAM" id="SSF50494">
    <property type="entry name" value="Trypsin-like serine proteases"/>
    <property type="match status" value="1"/>
</dbReference>
<evidence type="ECO:0000256" key="4">
    <source>
        <dbReference type="ARBA" id="ARBA00022825"/>
    </source>
</evidence>
<dbReference type="PRINTS" id="PR00722">
    <property type="entry name" value="CHYMOTRYPSIN"/>
</dbReference>
<reference evidence="9" key="2">
    <citation type="submission" date="2025-09" db="UniProtKB">
        <authorList>
            <consortium name="Ensembl"/>
        </authorList>
    </citation>
    <scope>IDENTIFICATION</scope>
</reference>
<evidence type="ECO:0000256" key="7">
    <source>
        <dbReference type="SAM" id="SignalP"/>
    </source>
</evidence>
<dbReference type="InterPro" id="IPR001254">
    <property type="entry name" value="Trypsin_dom"/>
</dbReference>
<dbReference type="Proteomes" id="UP000694393">
    <property type="component" value="Unplaced"/>
</dbReference>
<keyword evidence="4 6" id="KW-0720">Serine protease</keyword>
<proteinExistence type="predicted"/>
<evidence type="ECO:0000259" key="8">
    <source>
        <dbReference type="PROSITE" id="PS50240"/>
    </source>
</evidence>
<dbReference type="GO" id="GO:0004252">
    <property type="term" value="F:serine-type endopeptidase activity"/>
    <property type="evidence" value="ECO:0007669"/>
    <property type="project" value="InterPro"/>
</dbReference>
<organism evidence="9 10">
    <name type="scientific">Pelusios castaneus</name>
    <name type="common">West African mud turtle</name>
    <dbReference type="NCBI Taxonomy" id="367368"/>
    <lineage>
        <taxon>Eukaryota</taxon>
        <taxon>Metazoa</taxon>
        <taxon>Chordata</taxon>
        <taxon>Craniata</taxon>
        <taxon>Vertebrata</taxon>
        <taxon>Euteleostomi</taxon>
        <taxon>Archelosauria</taxon>
        <taxon>Testudinata</taxon>
        <taxon>Testudines</taxon>
        <taxon>Pleurodira</taxon>
        <taxon>Pelomedusidae</taxon>
        <taxon>Pelusios</taxon>
    </lineage>
</organism>
<dbReference type="Gene3D" id="2.40.10.10">
    <property type="entry name" value="Trypsin-like serine proteases"/>
    <property type="match status" value="2"/>
</dbReference>
<dbReference type="InterPro" id="IPR043504">
    <property type="entry name" value="Peptidase_S1_PA_chymotrypsin"/>
</dbReference>
<keyword evidence="10" id="KW-1185">Reference proteome</keyword>
<dbReference type="AlphaFoldDB" id="A0A8C8RQT8"/>
<evidence type="ECO:0000313" key="9">
    <source>
        <dbReference type="Ensembl" id="ENSPCEP00000008362.1"/>
    </source>
</evidence>
<dbReference type="PROSITE" id="PS50240">
    <property type="entry name" value="TRYPSIN_DOM"/>
    <property type="match status" value="1"/>
</dbReference>
<dbReference type="CDD" id="cd00190">
    <property type="entry name" value="Tryp_SPc"/>
    <property type="match status" value="1"/>
</dbReference>
<evidence type="ECO:0000256" key="6">
    <source>
        <dbReference type="RuleBase" id="RU363034"/>
    </source>
</evidence>
<evidence type="ECO:0000313" key="10">
    <source>
        <dbReference type="Proteomes" id="UP000694393"/>
    </source>
</evidence>
<keyword evidence="3 6" id="KW-0378">Hydrolase</keyword>
<evidence type="ECO:0000256" key="2">
    <source>
        <dbReference type="ARBA" id="ARBA00022729"/>
    </source>
</evidence>
<name>A0A8C8RQT8_9SAUR</name>
<dbReference type="InterPro" id="IPR001314">
    <property type="entry name" value="Peptidase_S1A"/>
</dbReference>
<dbReference type="FunFam" id="2.40.10.10:FF:000120">
    <property type="entry name" value="Putative serine protease"/>
    <property type="match status" value="1"/>
</dbReference>
<dbReference type="InterPro" id="IPR009003">
    <property type="entry name" value="Peptidase_S1_PA"/>
</dbReference>
<feature type="chain" id="PRO_5034963282" evidence="7">
    <location>
        <begin position="20"/>
        <end position="250"/>
    </location>
</feature>
<keyword evidence="5" id="KW-1015">Disulfide bond</keyword>
<dbReference type="SMART" id="SM00020">
    <property type="entry name" value="Tryp_SPc"/>
    <property type="match status" value="1"/>
</dbReference>
<accession>A0A8C8RQT8</accession>
<evidence type="ECO:0000256" key="5">
    <source>
        <dbReference type="ARBA" id="ARBA00023157"/>
    </source>
</evidence>
<dbReference type="PANTHER" id="PTHR24271:SF50">
    <property type="match status" value="1"/>
</dbReference>
<evidence type="ECO:0000256" key="3">
    <source>
        <dbReference type="ARBA" id="ARBA00022801"/>
    </source>
</evidence>
<keyword evidence="1 6" id="KW-0645">Protease</keyword>
<sequence>MEISRVALLGLLLVCSTQAGKQDATIVGGHKVKDHSRPYMAFLESEYREVLCDGFLIQQKWVMTAAHCRGSRNVRILLVLGTDKLTDSSNHLWDIAKFHPHPHYNPITFENDIMLLQLSTPVPYNEAVQPVKLPPRDWEIPCTAACSTAGWGRTTNNRTHSQSLQEVNLTLVSREECQLCHKQKITNNMICAGNNKHNACQGDSGGPLICDGVAEGVVSFGSKECGKAPTVYTQISRYLPWINKVTNSTS</sequence>
<feature type="domain" description="Peptidase S1" evidence="8">
    <location>
        <begin position="26"/>
        <end position="247"/>
    </location>
</feature>
<dbReference type="PANTHER" id="PTHR24271">
    <property type="entry name" value="KALLIKREIN-RELATED"/>
    <property type="match status" value="1"/>
</dbReference>
<dbReference type="PROSITE" id="PS00134">
    <property type="entry name" value="TRYPSIN_HIS"/>
    <property type="match status" value="1"/>
</dbReference>
<dbReference type="Pfam" id="PF00089">
    <property type="entry name" value="Trypsin"/>
    <property type="match status" value="1"/>
</dbReference>
<dbReference type="Ensembl" id="ENSPCET00000008660.1">
    <property type="protein sequence ID" value="ENSPCEP00000008362.1"/>
    <property type="gene ID" value="ENSPCEG00000006744.1"/>
</dbReference>
<keyword evidence="2 7" id="KW-0732">Signal</keyword>
<protein>
    <submittedName>
        <fullName evidence="9">Azurocidin 1</fullName>
    </submittedName>
</protein>
<feature type="signal peptide" evidence="7">
    <location>
        <begin position="1"/>
        <end position="19"/>
    </location>
</feature>
<reference evidence="9" key="1">
    <citation type="submission" date="2025-08" db="UniProtKB">
        <authorList>
            <consortium name="Ensembl"/>
        </authorList>
    </citation>
    <scope>IDENTIFICATION</scope>
</reference>
<dbReference type="InterPro" id="IPR018114">
    <property type="entry name" value="TRYPSIN_HIS"/>
</dbReference>
<evidence type="ECO:0000256" key="1">
    <source>
        <dbReference type="ARBA" id="ARBA00022670"/>
    </source>
</evidence>
<dbReference type="GO" id="GO:0006508">
    <property type="term" value="P:proteolysis"/>
    <property type="evidence" value="ECO:0007669"/>
    <property type="project" value="UniProtKB-KW"/>
</dbReference>